<keyword evidence="2" id="KW-1185">Reference proteome</keyword>
<comment type="caution">
    <text evidence="1">The sequence shown here is derived from an EMBL/GenBank/DDBJ whole genome shotgun (WGS) entry which is preliminary data.</text>
</comment>
<dbReference type="Proteomes" id="UP000324222">
    <property type="component" value="Unassembled WGS sequence"/>
</dbReference>
<accession>A0A5B7FTI6</accession>
<proteinExistence type="predicted"/>
<sequence>MTSGYPQFTFLSFPRYLFIDELCTCCSNPDSKLSHKIPTRRAGHCTWEALGWKALGAMEEAGVDHGFVRMTDPANMIALVAE</sequence>
<evidence type="ECO:0000313" key="1">
    <source>
        <dbReference type="EMBL" id="MPC47664.1"/>
    </source>
</evidence>
<dbReference type="AlphaFoldDB" id="A0A5B7FTI6"/>
<gene>
    <name evidence="1" type="ORF">E2C01_041416</name>
</gene>
<reference evidence="1 2" key="1">
    <citation type="submission" date="2019-05" db="EMBL/GenBank/DDBJ databases">
        <title>Another draft genome of Portunus trituberculatus and its Hox gene families provides insights of decapod evolution.</title>
        <authorList>
            <person name="Jeong J.-H."/>
            <person name="Song I."/>
            <person name="Kim S."/>
            <person name="Choi T."/>
            <person name="Kim D."/>
            <person name="Ryu S."/>
            <person name="Kim W."/>
        </authorList>
    </citation>
    <scope>NUCLEOTIDE SEQUENCE [LARGE SCALE GENOMIC DNA]</scope>
    <source>
        <tissue evidence="1">Muscle</tissue>
    </source>
</reference>
<name>A0A5B7FTI6_PORTR</name>
<dbReference type="EMBL" id="VSRR010007859">
    <property type="protein sequence ID" value="MPC47664.1"/>
    <property type="molecule type" value="Genomic_DNA"/>
</dbReference>
<organism evidence="1 2">
    <name type="scientific">Portunus trituberculatus</name>
    <name type="common">Swimming crab</name>
    <name type="synonym">Neptunus trituberculatus</name>
    <dbReference type="NCBI Taxonomy" id="210409"/>
    <lineage>
        <taxon>Eukaryota</taxon>
        <taxon>Metazoa</taxon>
        <taxon>Ecdysozoa</taxon>
        <taxon>Arthropoda</taxon>
        <taxon>Crustacea</taxon>
        <taxon>Multicrustacea</taxon>
        <taxon>Malacostraca</taxon>
        <taxon>Eumalacostraca</taxon>
        <taxon>Eucarida</taxon>
        <taxon>Decapoda</taxon>
        <taxon>Pleocyemata</taxon>
        <taxon>Brachyura</taxon>
        <taxon>Eubrachyura</taxon>
        <taxon>Portunoidea</taxon>
        <taxon>Portunidae</taxon>
        <taxon>Portuninae</taxon>
        <taxon>Portunus</taxon>
    </lineage>
</organism>
<evidence type="ECO:0000313" key="2">
    <source>
        <dbReference type="Proteomes" id="UP000324222"/>
    </source>
</evidence>
<protein>
    <submittedName>
        <fullName evidence="1">Uncharacterized protein</fullName>
    </submittedName>
</protein>